<accession>A0A420HAP6</accession>
<dbReference type="Proteomes" id="UP000283383">
    <property type="component" value="Unassembled WGS sequence"/>
</dbReference>
<keyword evidence="2" id="KW-0472">Membrane</keyword>
<feature type="transmembrane region" description="Helical" evidence="2">
    <location>
        <begin position="240"/>
        <end position="264"/>
    </location>
</feature>
<reference evidence="3 4" key="1">
    <citation type="journal article" date="2018" name="BMC Genomics">
        <title>Comparative genome analyses reveal sequence features reflecting distinct modes of host-adaptation between dicot and monocot powdery mildew.</title>
        <authorList>
            <person name="Wu Y."/>
            <person name="Ma X."/>
            <person name="Pan Z."/>
            <person name="Kale S.D."/>
            <person name="Song Y."/>
            <person name="King H."/>
            <person name="Zhang Q."/>
            <person name="Presley C."/>
            <person name="Deng X."/>
            <person name="Wei C.I."/>
            <person name="Xiao S."/>
        </authorList>
    </citation>
    <scope>NUCLEOTIDE SEQUENCE [LARGE SCALE GENOMIC DNA]</scope>
    <source>
        <strain evidence="3">UMSG3</strain>
    </source>
</reference>
<name>A0A420HAP6_9PEZI</name>
<keyword evidence="2" id="KW-1133">Transmembrane helix</keyword>
<gene>
    <name evidence="3" type="ORF">GcM3_209015</name>
</gene>
<evidence type="ECO:0000313" key="4">
    <source>
        <dbReference type="Proteomes" id="UP000283383"/>
    </source>
</evidence>
<feature type="compositionally biased region" description="Low complexity" evidence="1">
    <location>
        <begin position="328"/>
        <end position="341"/>
    </location>
</feature>
<sequence>MSKSVAKFLVPNLAFLVTIKESEKMYIFNSNLFSHIIILLLMNSVLAGPYPRDDLTYTDHAYLLKRNCASYCGAQDQYCCAVGEACYTNHANVAFCSAGAPDEGIGYAVFTTTYTETNLILRTSTYTSSWVQATSTWVPGPIATPPPTCTSSLGESSCGDICCASDQRCAFINSCTAYKSSDETTYTSTYLAPFRPTSGDVFTISATTTVPFQPPATATGSDFPVAPLDQNQKLSAGATAGIVIGVIAGVAFLLFFCLTCVLKLPCAGLCGCLGQGRKKKHQEKLDNSGSETKNKVKKVAIIVGGLAALMQLMRVYLKKEKQPPSNHPPSSISSSTNGTRTTSDDSDEYSDESSRFSRDTRRYR</sequence>
<evidence type="ECO:0000256" key="2">
    <source>
        <dbReference type="SAM" id="Phobius"/>
    </source>
</evidence>
<feature type="compositionally biased region" description="Basic and acidic residues" evidence="1">
    <location>
        <begin position="352"/>
        <end position="364"/>
    </location>
</feature>
<dbReference type="STRING" id="62708.A0A420HAP6"/>
<evidence type="ECO:0000256" key="1">
    <source>
        <dbReference type="SAM" id="MobiDB-lite"/>
    </source>
</evidence>
<evidence type="ECO:0000313" key="3">
    <source>
        <dbReference type="EMBL" id="RKF54473.1"/>
    </source>
</evidence>
<feature type="transmembrane region" description="Helical" evidence="2">
    <location>
        <begin position="32"/>
        <end position="50"/>
    </location>
</feature>
<feature type="transmembrane region" description="Helical" evidence="2">
    <location>
        <begin position="299"/>
        <end position="317"/>
    </location>
</feature>
<organism evidence="3 4">
    <name type="scientific">Golovinomyces cichoracearum</name>
    <dbReference type="NCBI Taxonomy" id="62708"/>
    <lineage>
        <taxon>Eukaryota</taxon>
        <taxon>Fungi</taxon>
        <taxon>Dikarya</taxon>
        <taxon>Ascomycota</taxon>
        <taxon>Pezizomycotina</taxon>
        <taxon>Leotiomycetes</taxon>
        <taxon>Erysiphales</taxon>
        <taxon>Erysiphaceae</taxon>
        <taxon>Golovinomyces</taxon>
    </lineage>
</organism>
<keyword evidence="4" id="KW-1185">Reference proteome</keyword>
<keyword evidence="2" id="KW-0812">Transmembrane</keyword>
<feature type="region of interest" description="Disordered" evidence="1">
    <location>
        <begin position="319"/>
        <end position="364"/>
    </location>
</feature>
<proteinExistence type="predicted"/>
<protein>
    <submittedName>
        <fullName evidence="3">Uncharacterized protein</fullName>
    </submittedName>
</protein>
<dbReference type="EMBL" id="MCBQ01020904">
    <property type="protein sequence ID" value="RKF54473.1"/>
    <property type="molecule type" value="Genomic_DNA"/>
</dbReference>
<comment type="caution">
    <text evidence="3">The sequence shown here is derived from an EMBL/GenBank/DDBJ whole genome shotgun (WGS) entry which is preliminary data.</text>
</comment>
<dbReference type="AlphaFoldDB" id="A0A420HAP6"/>